<dbReference type="PANTHER" id="PTHR30399:SF1">
    <property type="entry name" value="UTP PYROPHOSPHATASE"/>
    <property type="match status" value="1"/>
</dbReference>
<dbReference type="AlphaFoldDB" id="A0AA41W5M5"/>
<protein>
    <submittedName>
        <fullName evidence="2">M48 family metallopeptidase</fullName>
    </submittedName>
</protein>
<organism evidence="2 3">
    <name type="scientific">Echinimonas agarilytica</name>
    <dbReference type="NCBI Taxonomy" id="1215918"/>
    <lineage>
        <taxon>Bacteria</taxon>
        <taxon>Pseudomonadati</taxon>
        <taxon>Pseudomonadota</taxon>
        <taxon>Gammaproteobacteria</taxon>
        <taxon>Alteromonadales</taxon>
        <taxon>Echinimonadaceae</taxon>
        <taxon>Echinimonas</taxon>
    </lineage>
</organism>
<dbReference type="Proteomes" id="UP001165393">
    <property type="component" value="Unassembled WGS sequence"/>
</dbReference>
<comment type="caution">
    <text evidence="2">The sequence shown here is derived from an EMBL/GenBank/DDBJ whole genome shotgun (WGS) entry which is preliminary data.</text>
</comment>
<evidence type="ECO:0000313" key="2">
    <source>
        <dbReference type="EMBL" id="MCM2679145.1"/>
    </source>
</evidence>
<dbReference type="Gene3D" id="3.30.2010.10">
    <property type="entry name" value="Metalloproteases ('zincins'), catalytic domain"/>
    <property type="match status" value="1"/>
</dbReference>
<proteinExistence type="predicted"/>
<sequence length="170" mass="19806">MAMSIDTYLANYPLHLREQVEDLVNANKLGTFLASRYPSTHQISGDQELRAYVMALKNKFMQKSAPVSKIIYDKKIHVVNHALGLHSYVSRVQGSKLKSKNEIRISTLFQHTPEPFLNMIVVHELAHLKEKEHNKAFYRLCQYMLPNYHQLEFDMRLYLVQLELGSNPFT</sequence>
<name>A0AA41W5M5_9GAMM</name>
<keyword evidence="3" id="KW-1185">Reference proteome</keyword>
<reference evidence="2 3" key="1">
    <citation type="journal article" date="2013" name="Antonie Van Leeuwenhoek">
        <title>Echinimonas agarilytica gen. nov., sp. nov., a new gammaproteobacterium isolated from the sea urchin Strongylocentrotus intermedius.</title>
        <authorList>
            <person name="Nedashkovskaya O.I."/>
            <person name="Stenkova A.M."/>
            <person name="Zhukova N.V."/>
            <person name="Van Trappen S."/>
            <person name="Lee J.S."/>
            <person name="Kim S.B."/>
        </authorList>
    </citation>
    <scope>NUCLEOTIDE SEQUENCE [LARGE SCALE GENOMIC DNA]</scope>
    <source>
        <strain evidence="2 3">KMM 6351</strain>
    </source>
</reference>
<feature type="domain" description="YgjP-like metallopeptidase" evidence="1">
    <location>
        <begin position="93"/>
        <end position="152"/>
    </location>
</feature>
<dbReference type="InterPro" id="IPR002725">
    <property type="entry name" value="YgjP-like_metallopeptidase"/>
</dbReference>
<dbReference type="EMBL" id="JAMQGP010000002">
    <property type="protein sequence ID" value="MCM2679145.1"/>
    <property type="molecule type" value="Genomic_DNA"/>
</dbReference>
<evidence type="ECO:0000259" key="1">
    <source>
        <dbReference type="Pfam" id="PF01863"/>
    </source>
</evidence>
<evidence type="ECO:0000313" key="3">
    <source>
        <dbReference type="Proteomes" id="UP001165393"/>
    </source>
</evidence>
<dbReference type="CDD" id="cd07344">
    <property type="entry name" value="M48_yhfN_like"/>
    <property type="match status" value="1"/>
</dbReference>
<dbReference type="InterPro" id="IPR053136">
    <property type="entry name" value="UTP_pyrophosphatase-like"/>
</dbReference>
<dbReference type="PANTHER" id="PTHR30399">
    <property type="entry name" value="UNCHARACTERIZED PROTEIN YGJP"/>
    <property type="match status" value="1"/>
</dbReference>
<accession>A0AA41W5M5</accession>
<gene>
    <name evidence="2" type="ORF">NAF29_05570</name>
</gene>
<dbReference type="Pfam" id="PF01863">
    <property type="entry name" value="YgjP-like"/>
    <property type="match status" value="1"/>
</dbReference>